<dbReference type="SMR" id="A0A1S8IPF6"/>
<sequence length="258" mass="28849">MSFGCWKEQKKNSKMSLEGEKMKKKGKAKRWLVNILLFLLLLVGLALIFNEQIKDYFVRETGDKYAIANVTKEDLKKNNDKDVSFDFDAVEPMTTEGVMRSQMRGTDLPVIASIAVPSVSINLPVFKGLDNTSLLYGAGTLSPDQEMGKGNYALASHRATNPELLFTPLENLEMGAKIYLTDLENVYTYKTFFKEKVAPTDTQLLNEVEGKEIVTLITCGDMDAVTRLVVQGELESVTSIKDATDDMRSAFNLETKTF</sequence>
<proteinExistence type="predicted"/>
<dbReference type="InterPro" id="IPR042007">
    <property type="entry name" value="Sortase_A"/>
</dbReference>
<evidence type="ECO:0000313" key="1">
    <source>
        <dbReference type="EMBL" id="OOL82662.1"/>
    </source>
</evidence>
<gene>
    <name evidence="1" type="ORF">B1P95_08050</name>
</gene>
<dbReference type="Pfam" id="PF04203">
    <property type="entry name" value="Sortase"/>
    <property type="match status" value="1"/>
</dbReference>
<dbReference type="AlphaFoldDB" id="A0A1S8IPF6"/>
<dbReference type="InterPro" id="IPR005754">
    <property type="entry name" value="Sortase"/>
</dbReference>
<dbReference type="Proteomes" id="UP000191171">
    <property type="component" value="Unassembled WGS sequence"/>
</dbReference>
<reference evidence="1 2" key="1">
    <citation type="submission" date="2017-02" db="EMBL/GenBank/DDBJ databases">
        <title>Clonality and virulence of isolates of VRE in Hematopoietic Stem Cell Transplanted (HSCT) patients.</title>
        <authorList>
            <person name="Marchi A.P."/>
            <person name="Martins R.C."/>
            <person name="Marie S.K."/>
            <person name="Levin A.S."/>
            <person name="Costa S.F."/>
        </authorList>
    </citation>
    <scope>NUCLEOTIDE SEQUENCE [LARGE SCALE GENOMIC DNA]</scope>
    <source>
        <strain evidence="1 2">LIM1759</strain>
    </source>
</reference>
<accession>A0A1S8IPF6</accession>
<dbReference type="CDD" id="cd06165">
    <property type="entry name" value="Sortase_A"/>
    <property type="match status" value="1"/>
</dbReference>
<name>A0A1S8IPF6_ENTFC</name>
<evidence type="ECO:0000313" key="2">
    <source>
        <dbReference type="Proteomes" id="UP000191171"/>
    </source>
</evidence>
<protein>
    <submittedName>
        <fullName evidence="1">Class A sortase</fullName>
    </submittedName>
</protein>
<comment type="caution">
    <text evidence="1">The sequence shown here is derived from an EMBL/GenBank/DDBJ whole genome shotgun (WGS) entry which is preliminary data.</text>
</comment>
<dbReference type="SUPFAM" id="SSF63817">
    <property type="entry name" value="Sortase"/>
    <property type="match status" value="1"/>
</dbReference>
<organism evidence="1 2">
    <name type="scientific">Enterococcus faecium</name>
    <name type="common">Streptococcus faecium</name>
    <dbReference type="NCBI Taxonomy" id="1352"/>
    <lineage>
        <taxon>Bacteria</taxon>
        <taxon>Bacillati</taxon>
        <taxon>Bacillota</taxon>
        <taxon>Bacilli</taxon>
        <taxon>Lactobacillales</taxon>
        <taxon>Enterococcaceae</taxon>
        <taxon>Enterococcus</taxon>
    </lineage>
</organism>
<dbReference type="InterPro" id="IPR023365">
    <property type="entry name" value="Sortase_dom-sf"/>
</dbReference>
<dbReference type="Gene3D" id="2.40.260.10">
    <property type="entry name" value="Sortase"/>
    <property type="match status" value="1"/>
</dbReference>
<dbReference type="EMBL" id="MVGJ01000036">
    <property type="protein sequence ID" value="OOL82662.1"/>
    <property type="molecule type" value="Genomic_DNA"/>
</dbReference>
<dbReference type="NCBIfam" id="TIGR01076">
    <property type="entry name" value="sortase_fam"/>
    <property type="match status" value="1"/>
</dbReference>